<sequence>MNADSDNDAGFEVGRRHGSPTSTSRESSPAPKRQRRSFTPTSDDGDLATHNEDAETPMPETVPLIRQAVGFSSISTNVNTYQATVAPQPVVPYFLPGQAPIPPPKPKLSRPRAPRKKKDQQFSERTSKFKISGVISASASGPATLTGTLPGNSVDTSPSASSATTSSTTVAPSMTPVSNQAFGYANDDSSTSVTRYPRRLSPGGPSIERSRQAPAQRSHSASPGVGSARPLRMVTLLIEDMRGGVPDPQLAEVRVPLKVADDPDDGFWADAAEVCNALQSSPSRIDGPAKVYTMRGRFRQFFMRVDQFDQLQVQSAHIGVSKQRTLNVFVEAPVPQGQLPRPRAPPSDVRPIYNASSEREAMASRRPSYSLATREDQIERLSRSSYAVQSRSYSPVSESGSYGRSQRTASPHRSQHDPYANSSRRRLTPPIPGRHAELPEERDEAIANYIRSRIENHPKWMEYMQAKAGPQRVSEVLKQYAFVEDRIREFIGRRTPAHWDGAPNSYVEKHHVWRVLNLDPNWGEECQAVSLLVGFYGENGSRYEDSRVVDMINDASVPKANAMERFIRLLRHVDEGFTRDAIRGEFEPMSTQD</sequence>
<evidence type="ECO:0000313" key="3">
    <source>
        <dbReference type="Proteomes" id="UP001194468"/>
    </source>
</evidence>
<dbReference type="AlphaFoldDB" id="A0AAD4GHX0"/>
<dbReference type="Proteomes" id="UP001194468">
    <property type="component" value="Unassembled WGS sequence"/>
</dbReference>
<comment type="caution">
    <text evidence="2">The sequence shown here is derived from an EMBL/GenBank/DDBJ whole genome shotgun (WGS) entry which is preliminary data.</text>
</comment>
<dbReference type="EMBL" id="WHUW01000006">
    <property type="protein sequence ID" value="KAF8444734.1"/>
    <property type="molecule type" value="Genomic_DNA"/>
</dbReference>
<feature type="compositionally biased region" description="Polar residues" evidence="1">
    <location>
        <begin position="383"/>
        <end position="412"/>
    </location>
</feature>
<proteinExistence type="predicted"/>
<organism evidence="2 3">
    <name type="scientific">Boletus edulis BED1</name>
    <dbReference type="NCBI Taxonomy" id="1328754"/>
    <lineage>
        <taxon>Eukaryota</taxon>
        <taxon>Fungi</taxon>
        <taxon>Dikarya</taxon>
        <taxon>Basidiomycota</taxon>
        <taxon>Agaricomycotina</taxon>
        <taxon>Agaricomycetes</taxon>
        <taxon>Agaricomycetidae</taxon>
        <taxon>Boletales</taxon>
        <taxon>Boletineae</taxon>
        <taxon>Boletaceae</taxon>
        <taxon>Boletoideae</taxon>
        <taxon>Boletus</taxon>
    </lineage>
</organism>
<feature type="region of interest" description="Disordered" evidence="1">
    <location>
        <begin position="1"/>
        <end position="63"/>
    </location>
</feature>
<evidence type="ECO:0000313" key="2">
    <source>
        <dbReference type="EMBL" id="KAF8444734.1"/>
    </source>
</evidence>
<accession>A0AAD4GHX0</accession>
<gene>
    <name evidence="2" type="ORF">L210DRAFT_3475637</name>
</gene>
<feature type="region of interest" description="Disordered" evidence="1">
    <location>
        <begin position="94"/>
        <end position="227"/>
    </location>
</feature>
<keyword evidence="3" id="KW-1185">Reference proteome</keyword>
<feature type="region of interest" description="Disordered" evidence="1">
    <location>
        <begin position="335"/>
        <end position="442"/>
    </location>
</feature>
<feature type="compositionally biased region" description="Basic residues" evidence="1">
    <location>
        <begin position="107"/>
        <end position="118"/>
    </location>
</feature>
<feature type="compositionally biased region" description="Polar residues" evidence="1">
    <location>
        <begin position="135"/>
        <end position="151"/>
    </location>
</feature>
<feature type="compositionally biased region" description="Low complexity" evidence="1">
    <location>
        <begin position="153"/>
        <end position="178"/>
    </location>
</feature>
<reference evidence="2" key="1">
    <citation type="submission" date="2019-10" db="EMBL/GenBank/DDBJ databases">
        <authorList>
            <consortium name="DOE Joint Genome Institute"/>
            <person name="Kuo A."/>
            <person name="Miyauchi S."/>
            <person name="Kiss E."/>
            <person name="Drula E."/>
            <person name="Kohler A."/>
            <person name="Sanchez-Garcia M."/>
            <person name="Andreopoulos B."/>
            <person name="Barry K.W."/>
            <person name="Bonito G."/>
            <person name="Buee M."/>
            <person name="Carver A."/>
            <person name="Chen C."/>
            <person name="Cichocki N."/>
            <person name="Clum A."/>
            <person name="Culley D."/>
            <person name="Crous P.W."/>
            <person name="Fauchery L."/>
            <person name="Girlanda M."/>
            <person name="Hayes R."/>
            <person name="Keri Z."/>
            <person name="LaButti K."/>
            <person name="Lipzen A."/>
            <person name="Lombard V."/>
            <person name="Magnuson J."/>
            <person name="Maillard F."/>
            <person name="Morin E."/>
            <person name="Murat C."/>
            <person name="Nolan M."/>
            <person name="Ohm R."/>
            <person name="Pangilinan J."/>
            <person name="Pereira M."/>
            <person name="Perotto S."/>
            <person name="Peter M."/>
            <person name="Riley R."/>
            <person name="Sitrit Y."/>
            <person name="Stielow B."/>
            <person name="Szollosi G."/>
            <person name="Zifcakova L."/>
            <person name="Stursova M."/>
            <person name="Spatafora J.W."/>
            <person name="Tedersoo L."/>
            <person name="Vaario L.-M."/>
            <person name="Yamada A."/>
            <person name="Yan M."/>
            <person name="Wang P."/>
            <person name="Xu J."/>
            <person name="Bruns T."/>
            <person name="Baldrian P."/>
            <person name="Vilgalys R."/>
            <person name="Henrissat B."/>
            <person name="Grigoriev I.V."/>
            <person name="Hibbett D."/>
            <person name="Nagy L.G."/>
            <person name="Martin F.M."/>
        </authorList>
    </citation>
    <scope>NUCLEOTIDE SEQUENCE</scope>
    <source>
        <strain evidence="2">BED1</strain>
    </source>
</reference>
<evidence type="ECO:0000256" key="1">
    <source>
        <dbReference type="SAM" id="MobiDB-lite"/>
    </source>
</evidence>
<reference evidence="2" key="2">
    <citation type="journal article" date="2020" name="Nat. Commun.">
        <title>Large-scale genome sequencing of mycorrhizal fungi provides insights into the early evolution of symbiotic traits.</title>
        <authorList>
            <person name="Miyauchi S."/>
            <person name="Kiss E."/>
            <person name="Kuo A."/>
            <person name="Drula E."/>
            <person name="Kohler A."/>
            <person name="Sanchez-Garcia M."/>
            <person name="Morin E."/>
            <person name="Andreopoulos B."/>
            <person name="Barry K.W."/>
            <person name="Bonito G."/>
            <person name="Buee M."/>
            <person name="Carver A."/>
            <person name="Chen C."/>
            <person name="Cichocki N."/>
            <person name="Clum A."/>
            <person name="Culley D."/>
            <person name="Crous P.W."/>
            <person name="Fauchery L."/>
            <person name="Girlanda M."/>
            <person name="Hayes R.D."/>
            <person name="Keri Z."/>
            <person name="LaButti K."/>
            <person name="Lipzen A."/>
            <person name="Lombard V."/>
            <person name="Magnuson J."/>
            <person name="Maillard F."/>
            <person name="Murat C."/>
            <person name="Nolan M."/>
            <person name="Ohm R.A."/>
            <person name="Pangilinan J."/>
            <person name="Pereira M.F."/>
            <person name="Perotto S."/>
            <person name="Peter M."/>
            <person name="Pfister S."/>
            <person name="Riley R."/>
            <person name="Sitrit Y."/>
            <person name="Stielow J.B."/>
            <person name="Szollosi G."/>
            <person name="Zifcakova L."/>
            <person name="Stursova M."/>
            <person name="Spatafora J.W."/>
            <person name="Tedersoo L."/>
            <person name="Vaario L.M."/>
            <person name="Yamada A."/>
            <person name="Yan M."/>
            <person name="Wang P."/>
            <person name="Xu J."/>
            <person name="Bruns T."/>
            <person name="Baldrian P."/>
            <person name="Vilgalys R."/>
            <person name="Dunand C."/>
            <person name="Henrissat B."/>
            <person name="Grigoriev I.V."/>
            <person name="Hibbett D."/>
            <person name="Nagy L.G."/>
            <person name="Martin F.M."/>
        </authorList>
    </citation>
    <scope>NUCLEOTIDE SEQUENCE</scope>
    <source>
        <strain evidence="2">BED1</strain>
    </source>
</reference>
<name>A0AAD4GHX0_BOLED</name>
<feature type="compositionally biased region" description="Basic and acidic residues" evidence="1">
    <location>
        <begin position="373"/>
        <end position="382"/>
    </location>
</feature>
<protein>
    <submittedName>
        <fullName evidence="2">Uncharacterized protein</fullName>
    </submittedName>
</protein>